<dbReference type="Pfam" id="PF01717">
    <property type="entry name" value="Meth_synt_2"/>
    <property type="match status" value="1"/>
</dbReference>
<sequence length="369" mass="42540">MNKVPFRFDQVGSLLRPEKLKEAREKFAKGEISKEELTKVEDESIIQVISQQKEVGLKAVTDGEFRRRWWHLDFIAGLNGITVYDFETTAFGITTQAQGTYVSGKLSFSSDHPFLAHFKFTKKHAGEAIAKQTIPGPNMIYLDSFILSKQYHEQPVYQTKEAFVEDLIHTYQEVIHAFYEAGCRYLQLDDTSWGGLFDERFRALIKSNGYDPDELIQEFGDITEAILENKPEDLAVTFHFCKGNFQSHWLYNGSYEKIAERLLAIQQFDGFFLEFDDERSGSFEPLKYSKDQRIVLGLVTTKTPQLEEKSVLKERVTQAAQFVPLERLCLSPQCGFSSTHEGNKVLEEDQWAKLRLVVETAKEIWPEEE</sequence>
<dbReference type="OrthoDB" id="6430685at2"/>
<dbReference type="GO" id="GO:0003871">
    <property type="term" value="F:5-methyltetrahydropteroyltriglutamate-homocysteine S-methyltransferase activity"/>
    <property type="evidence" value="ECO:0007669"/>
    <property type="project" value="InterPro"/>
</dbReference>
<reference evidence="2 3" key="1">
    <citation type="submission" date="2013-02" db="EMBL/GenBank/DDBJ databases">
        <title>The Genome Sequence of Enterococcus phoeniculicola BAA-412.</title>
        <authorList>
            <consortium name="The Broad Institute Genome Sequencing Platform"/>
            <consortium name="The Broad Institute Genome Sequencing Center for Infectious Disease"/>
            <person name="Earl A.M."/>
            <person name="Gilmore M.S."/>
            <person name="Lebreton F."/>
            <person name="Walker B."/>
            <person name="Young S.K."/>
            <person name="Zeng Q."/>
            <person name="Gargeya S."/>
            <person name="Fitzgerald M."/>
            <person name="Haas B."/>
            <person name="Abouelleil A."/>
            <person name="Alvarado L."/>
            <person name="Arachchi H.M."/>
            <person name="Berlin A.M."/>
            <person name="Chapman S.B."/>
            <person name="Dewar J."/>
            <person name="Goldberg J."/>
            <person name="Griggs A."/>
            <person name="Gujja S."/>
            <person name="Hansen M."/>
            <person name="Howarth C."/>
            <person name="Imamovic A."/>
            <person name="Larimer J."/>
            <person name="McCowan C."/>
            <person name="Murphy C."/>
            <person name="Neiman D."/>
            <person name="Pearson M."/>
            <person name="Priest M."/>
            <person name="Roberts A."/>
            <person name="Saif S."/>
            <person name="Shea T."/>
            <person name="Sisk P."/>
            <person name="Sykes S."/>
            <person name="Wortman J."/>
            <person name="Nusbaum C."/>
            <person name="Birren B."/>
        </authorList>
    </citation>
    <scope>NUCLEOTIDE SEQUENCE [LARGE SCALE GENOMIC DNA]</scope>
    <source>
        <strain evidence="2 3">ATCC BAA-412</strain>
    </source>
</reference>
<evidence type="ECO:0000259" key="1">
    <source>
        <dbReference type="Pfam" id="PF01717"/>
    </source>
</evidence>
<keyword evidence="3" id="KW-1185">Reference proteome</keyword>
<feature type="domain" description="Cobalamin-independent methionine synthase MetE C-terminal/archaeal" evidence="1">
    <location>
        <begin position="11"/>
        <end position="362"/>
    </location>
</feature>
<dbReference type="STRING" id="154621.RV11_GL002832"/>
<name>R3WIC9_9ENTE</name>
<dbReference type="GO" id="GO:0008270">
    <property type="term" value="F:zinc ion binding"/>
    <property type="evidence" value="ECO:0007669"/>
    <property type="project" value="InterPro"/>
</dbReference>
<organism evidence="2 3">
    <name type="scientific">Enterococcus phoeniculicola ATCC BAA-412</name>
    <dbReference type="NCBI Taxonomy" id="1158610"/>
    <lineage>
        <taxon>Bacteria</taxon>
        <taxon>Bacillati</taxon>
        <taxon>Bacillota</taxon>
        <taxon>Bacilli</taxon>
        <taxon>Lactobacillales</taxon>
        <taxon>Enterococcaceae</taxon>
        <taxon>Enterococcus</taxon>
    </lineage>
</organism>
<dbReference type="eggNOG" id="COG0620">
    <property type="taxonomic scope" value="Bacteria"/>
</dbReference>
<dbReference type="PATRIC" id="fig|1158610.3.peg.3198"/>
<dbReference type="NCBIfam" id="NF005085">
    <property type="entry name" value="PRK06520.1"/>
    <property type="match status" value="1"/>
</dbReference>
<dbReference type="AlphaFoldDB" id="R3WIC9"/>
<dbReference type="InterPro" id="IPR038071">
    <property type="entry name" value="UROD/MetE-like_sf"/>
</dbReference>
<dbReference type="PANTHER" id="PTHR43844">
    <property type="entry name" value="METHIONINE SYNTHASE"/>
    <property type="match status" value="1"/>
</dbReference>
<dbReference type="SUPFAM" id="SSF51726">
    <property type="entry name" value="UROD/MetE-like"/>
    <property type="match status" value="1"/>
</dbReference>
<gene>
    <name evidence="2" type="ORF">UC3_03210</name>
</gene>
<evidence type="ECO:0000313" key="2">
    <source>
        <dbReference type="EMBL" id="EOL41645.1"/>
    </source>
</evidence>
<dbReference type="GO" id="GO:0009086">
    <property type="term" value="P:methionine biosynthetic process"/>
    <property type="evidence" value="ECO:0007669"/>
    <property type="project" value="InterPro"/>
</dbReference>
<dbReference type="Gene3D" id="3.20.20.210">
    <property type="match status" value="1"/>
</dbReference>
<dbReference type="HOGENOM" id="CLU_058877_0_0_9"/>
<evidence type="ECO:0000313" key="3">
    <source>
        <dbReference type="Proteomes" id="UP000013785"/>
    </source>
</evidence>
<dbReference type="RefSeq" id="WP_010769841.1">
    <property type="nucleotide sequence ID" value="NZ_ASWE01000001.1"/>
</dbReference>
<proteinExistence type="predicted"/>
<dbReference type="Proteomes" id="UP000013785">
    <property type="component" value="Unassembled WGS sequence"/>
</dbReference>
<comment type="caution">
    <text evidence="2">The sequence shown here is derived from an EMBL/GenBank/DDBJ whole genome shotgun (WGS) entry which is preliminary data.</text>
</comment>
<dbReference type="EMBL" id="AJAT01000018">
    <property type="protein sequence ID" value="EOL41645.1"/>
    <property type="molecule type" value="Genomic_DNA"/>
</dbReference>
<dbReference type="PANTHER" id="PTHR43844:SF1">
    <property type="entry name" value="METHIONINE SYNTHASE"/>
    <property type="match status" value="1"/>
</dbReference>
<dbReference type="CDD" id="cd03311">
    <property type="entry name" value="CIMS_C_terminal_like"/>
    <property type="match status" value="1"/>
</dbReference>
<protein>
    <recommendedName>
        <fullName evidence="1">Cobalamin-independent methionine synthase MetE C-terminal/archaeal domain-containing protein</fullName>
    </recommendedName>
</protein>
<accession>R3WIC9</accession>
<dbReference type="InterPro" id="IPR002629">
    <property type="entry name" value="Met_Synth_C/arc"/>
</dbReference>